<name>A0AAN8Q605_POLSC</name>
<feature type="region of interest" description="Disordered" evidence="1">
    <location>
        <begin position="17"/>
        <end position="51"/>
    </location>
</feature>
<proteinExistence type="predicted"/>
<dbReference type="AlphaFoldDB" id="A0AAN8Q605"/>
<dbReference type="Proteomes" id="UP001359485">
    <property type="component" value="Unassembled WGS sequence"/>
</dbReference>
<organism evidence="3 5">
    <name type="scientific">Polyplax serrata</name>
    <name type="common">Common mouse louse</name>
    <dbReference type="NCBI Taxonomy" id="468196"/>
    <lineage>
        <taxon>Eukaryota</taxon>
        <taxon>Metazoa</taxon>
        <taxon>Ecdysozoa</taxon>
        <taxon>Arthropoda</taxon>
        <taxon>Hexapoda</taxon>
        <taxon>Insecta</taxon>
        <taxon>Pterygota</taxon>
        <taxon>Neoptera</taxon>
        <taxon>Paraneoptera</taxon>
        <taxon>Psocodea</taxon>
        <taxon>Troctomorpha</taxon>
        <taxon>Phthiraptera</taxon>
        <taxon>Anoplura</taxon>
        <taxon>Polyplacidae</taxon>
        <taxon>Polyplax</taxon>
    </lineage>
</organism>
<comment type="caution">
    <text evidence="3">The sequence shown here is derived from an EMBL/GenBank/DDBJ whole genome shotgun (WGS) entry which is preliminary data.</text>
</comment>
<feature type="compositionally biased region" description="Basic and acidic residues" evidence="1">
    <location>
        <begin position="18"/>
        <end position="46"/>
    </location>
</feature>
<evidence type="ECO:0000313" key="4">
    <source>
        <dbReference type="Proteomes" id="UP001359485"/>
    </source>
</evidence>
<reference evidence="3 5" key="1">
    <citation type="submission" date="2023-10" db="EMBL/GenBank/DDBJ databases">
        <title>Genomes of two closely related lineages of the louse Polyplax serrata with different host specificities.</title>
        <authorList>
            <person name="Martinu J."/>
            <person name="Tarabai H."/>
            <person name="Stefka J."/>
            <person name="Hypsa V."/>
        </authorList>
    </citation>
    <scope>NUCLEOTIDE SEQUENCE [LARGE SCALE GENOMIC DNA]</scope>
    <source>
        <strain evidence="2">98ZLc_SE</strain>
        <strain evidence="3">HR10_N</strain>
    </source>
</reference>
<keyword evidence="4" id="KW-1185">Reference proteome</keyword>
<evidence type="ECO:0000256" key="1">
    <source>
        <dbReference type="SAM" id="MobiDB-lite"/>
    </source>
</evidence>
<gene>
    <name evidence="3" type="ORF">RUM43_007403</name>
    <name evidence="2" type="ORF">RUM44_000947</name>
</gene>
<protein>
    <submittedName>
        <fullName evidence="3">Uncharacterized protein</fullName>
    </submittedName>
</protein>
<evidence type="ECO:0000313" key="5">
    <source>
        <dbReference type="Proteomes" id="UP001372834"/>
    </source>
</evidence>
<sequence>MVQGGAKFSSIINYSIDKSLKDPSGKGGKQDNRTAVDKEQKQKYNNEKNYGAWGPLYKNRQNFNEMHFC</sequence>
<accession>A0AAN8Q605</accession>
<evidence type="ECO:0000313" key="3">
    <source>
        <dbReference type="EMBL" id="KAK6639133.1"/>
    </source>
</evidence>
<dbReference type="EMBL" id="JAWJWF010000003">
    <property type="protein sequence ID" value="KAK6635693.1"/>
    <property type="molecule type" value="Genomic_DNA"/>
</dbReference>
<dbReference type="Proteomes" id="UP001372834">
    <property type="component" value="Unassembled WGS sequence"/>
</dbReference>
<evidence type="ECO:0000313" key="2">
    <source>
        <dbReference type="EMBL" id="KAK6635693.1"/>
    </source>
</evidence>
<dbReference type="EMBL" id="JAWJWE010000003">
    <property type="protein sequence ID" value="KAK6639133.1"/>
    <property type="molecule type" value="Genomic_DNA"/>
</dbReference>